<evidence type="ECO:0000313" key="2">
    <source>
        <dbReference type="Proteomes" id="UP000186469"/>
    </source>
</evidence>
<gene>
    <name evidence="1" type="ORF">SAMN02745728_01408</name>
</gene>
<dbReference type="RefSeq" id="WP_072697091.1">
    <property type="nucleotide sequence ID" value="NZ_FRDI01000005.1"/>
</dbReference>
<evidence type="ECO:0000313" key="1">
    <source>
        <dbReference type="EMBL" id="SHN63802.1"/>
    </source>
</evidence>
<dbReference type="STRING" id="1121455.SAMN02745728_01408"/>
<dbReference type="Gene3D" id="2.40.50.100">
    <property type="match status" value="1"/>
</dbReference>
<reference evidence="1 2" key="1">
    <citation type="submission" date="2016-12" db="EMBL/GenBank/DDBJ databases">
        <authorList>
            <person name="Song W.-J."/>
            <person name="Kurnit D.M."/>
        </authorList>
    </citation>
    <scope>NUCLEOTIDE SEQUENCE [LARGE SCALE GENOMIC DNA]</scope>
    <source>
        <strain evidence="1 2">DSM 11393</strain>
    </source>
</reference>
<accession>A0A1M7SZ97</accession>
<dbReference type="EMBL" id="FRDI01000005">
    <property type="protein sequence ID" value="SHN63802.1"/>
    <property type="molecule type" value="Genomic_DNA"/>
</dbReference>
<keyword evidence="2" id="KW-1185">Reference proteome</keyword>
<dbReference type="Proteomes" id="UP000186469">
    <property type="component" value="Unassembled WGS sequence"/>
</dbReference>
<sequence length="217" mass="24490">MLDIKQLLEEVKASPYKEITIKAPHCGVVSFSKDLDIDSKVTGPHGAWKEKKGTILASINREHNDKNIYSQEKGSILSINKELEGTYVEAGTELMRIRHFLSKDEVVSLILKKALHLFYAPENAKYYFVPSVDIKVKVSDSKNVMIQNGMEIFIVSRMKREMPLCYNGPDGVIYAVYFTNNQNIEAGQPLIGVCPPSQVADIEDVVLRIQTEWQEGE</sequence>
<dbReference type="AlphaFoldDB" id="A0A1M7SZ97"/>
<proteinExistence type="predicted"/>
<name>A0A1M7SZ97_9BACT</name>
<organism evidence="1 2">
    <name type="scientific">Desulfovibrio litoralis DSM 11393</name>
    <dbReference type="NCBI Taxonomy" id="1121455"/>
    <lineage>
        <taxon>Bacteria</taxon>
        <taxon>Pseudomonadati</taxon>
        <taxon>Thermodesulfobacteriota</taxon>
        <taxon>Desulfovibrionia</taxon>
        <taxon>Desulfovibrionales</taxon>
        <taxon>Desulfovibrionaceae</taxon>
        <taxon>Desulfovibrio</taxon>
    </lineage>
</organism>
<dbReference type="OrthoDB" id="5430121at2"/>
<protein>
    <submittedName>
        <fullName evidence="1">Uncharacterized protein</fullName>
    </submittedName>
</protein>